<dbReference type="GO" id="GO:0005829">
    <property type="term" value="C:cytosol"/>
    <property type="evidence" value="ECO:0007669"/>
    <property type="project" value="UniProtKB-SubCell"/>
</dbReference>
<dbReference type="PANTHER" id="PTHR13291">
    <property type="entry name" value="JOSEPHIN 1, 2"/>
    <property type="match status" value="1"/>
</dbReference>
<dbReference type="PROSITE" id="PS50957">
    <property type="entry name" value="JOSEPHIN"/>
    <property type="match status" value="1"/>
</dbReference>
<keyword evidence="6" id="KW-0833">Ubl conjugation pathway</keyword>
<evidence type="ECO:0000313" key="16">
    <source>
        <dbReference type="RefSeq" id="XP_022316270.1"/>
    </source>
</evidence>
<protein>
    <recommendedName>
        <fullName evidence="9">Josephin-2</fullName>
        <ecNumber evidence="3">3.4.19.12</ecNumber>
    </recommendedName>
    <alternativeName>
        <fullName evidence="10">Josephin domain-containing protein 2</fullName>
    </alternativeName>
</protein>
<evidence type="ECO:0000256" key="1">
    <source>
        <dbReference type="ARBA" id="ARBA00000707"/>
    </source>
</evidence>
<dbReference type="GO" id="GO:0006508">
    <property type="term" value="P:proteolysis"/>
    <property type="evidence" value="ECO:0007669"/>
    <property type="project" value="UniProtKB-KW"/>
</dbReference>
<feature type="active site" evidence="11">
    <location>
        <position position="131"/>
    </location>
</feature>
<evidence type="ECO:0000313" key="14">
    <source>
        <dbReference type="Proteomes" id="UP000694844"/>
    </source>
</evidence>
<keyword evidence="4" id="KW-0963">Cytoplasm</keyword>
<dbReference type="AlphaFoldDB" id="A0A8B8CPE0"/>
<dbReference type="Proteomes" id="UP000694844">
    <property type="component" value="Chromosome 2"/>
</dbReference>
<feature type="active site" evidence="11">
    <location>
        <position position="146"/>
    </location>
</feature>
<feature type="region of interest" description="Disordered" evidence="12">
    <location>
        <begin position="190"/>
        <end position="226"/>
    </location>
</feature>
<evidence type="ECO:0000256" key="12">
    <source>
        <dbReference type="SAM" id="MobiDB-lite"/>
    </source>
</evidence>
<dbReference type="RefSeq" id="XP_022316271.1">
    <property type="nucleotide sequence ID" value="XM_022460563.1"/>
</dbReference>
<dbReference type="OrthoDB" id="422700at2759"/>
<dbReference type="GeneID" id="111119969"/>
<feature type="compositionally biased region" description="Polar residues" evidence="12">
    <location>
        <begin position="195"/>
        <end position="220"/>
    </location>
</feature>
<keyword evidence="14" id="KW-1185">Reference proteome</keyword>
<dbReference type="GO" id="GO:0004843">
    <property type="term" value="F:cysteine-type deubiquitinase activity"/>
    <property type="evidence" value="ECO:0007669"/>
    <property type="project" value="UniProtKB-EC"/>
</dbReference>
<dbReference type="RefSeq" id="XP_022316270.1">
    <property type="nucleotide sequence ID" value="XM_022460562.1"/>
</dbReference>
<accession>A0A8B8CPE0</accession>
<evidence type="ECO:0000256" key="3">
    <source>
        <dbReference type="ARBA" id="ARBA00012759"/>
    </source>
</evidence>
<sequence length="226" mass="25940">MGGTYTCRERMSENSDLSVYHEKQVKELCALHALNNLFQERNAFCKKDLDDICIRLSPDHFINPHRSLLGLGNYDVNVLMAAVQTKSCETVWFDKRKNIKCLLPENIQGFILNTPSEYKWGLLHFPFKRKHWIAIRRIQDKYYNLDSKLDTPEVIGDEDSLFSFLQSELENGEKELLIVVSQEVEQAGTWRRNSDVSTDLSCGSHQHSGTQETATSNANIQALDDL</sequence>
<evidence type="ECO:0000256" key="5">
    <source>
        <dbReference type="ARBA" id="ARBA00022670"/>
    </source>
</evidence>
<dbReference type="RefSeq" id="XP_022313620.1">
    <property type="nucleotide sequence ID" value="XM_022457912.1"/>
</dbReference>
<dbReference type="InterPro" id="IPR040053">
    <property type="entry name" value="JOSD1/2"/>
</dbReference>
<proteinExistence type="predicted"/>
<keyword evidence="7 11" id="KW-0378">Hydrolase</keyword>
<evidence type="ECO:0000259" key="13">
    <source>
        <dbReference type="PROSITE" id="PS50957"/>
    </source>
</evidence>
<organism evidence="14 17">
    <name type="scientific">Crassostrea virginica</name>
    <name type="common">Eastern oyster</name>
    <dbReference type="NCBI Taxonomy" id="6565"/>
    <lineage>
        <taxon>Eukaryota</taxon>
        <taxon>Metazoa</taxon>
        <taxon>Spiralia</taxon>
        <taxon>Lophotrochozoa</taxon>
        <taxon>Mollusca</taxon>
        <taxon>Bivalvia</taxon>
        <taxon>Autobranchia</taxon>
        <taxon>Pteriomorphia</taxon>
        <taxon>Ostreida</taxon>
        <taxon>Ostreoidea</taxon>
        <taxon>Ostreidae</taxon>
        <taxon>Crassostrea</taxon>
    </lineage>
</organism>
<evidence type="ECO:0000256" key="11">
    <source>
        <dbReference type="PROSITE-ProRule" id="PRU00331"/>
    </source>
</evidence>
<reference evidence="15 16" key="1">
    <citation type="submission" date="2025-04" db="UniProtKB">
        <authorList>
            <consortium name="RefSeq"/>
        </authorList>
    </citation>
    <scope>IDENTIFICATION</scope>
    <source>
        <tissue evidence="15 16">Whole sample</tissue>
    </source>
</reference>
<dbReference type="GO" id="GO:0016579">
    <property type="term" value="P:protein deubiquitination"/>
    <property type="evidence" value="ECO:0007669"/>
    <property type="project" value="InterPro"/>
</dbReference>
<evidence type="ECO:0000256" key="9">
    <source>
        <dbReference type="ARBA" id="ARBA00069892"/>
    </source>
</evidence>
<evidence type="ECO:0000256" key="8">
    <source>
        <dbReference type="ARBA" id="ARBA00058284"/>
    </source>
</evidence>
<dbReference type="Pfam" id="PF02099">
    <property type="entry name" value="Josephin"/>
    <property type="match status" value="1"/>
</dbReference>
<evidence type="ECO:0000256" key="6">
    <source>
        <dbReference type="ARBA" id="ARBA00022786"/>
    </source>
</evidence>
<evidence type="ECO:0000256" key="2">
    <source>
        <dbReference type="ARBA" id="ARBA00004514"/>
    </source>
</evidence>
<dbReference type="KEGG" id="cvn:111118433"/>
<dbReference type="InterPro" id="IPR006155">
    <property type="entry name" value="Josephin"/>
</dbReference>
<comment type="subcellular location">
    <subcellularLocation>
        <location evidence="2">Cytoplasm</location>
        <location evidence="2">Cytosol</location>
    </subcellularLocation>
</comment>
<evidence type="ECO:0000256" key="7">
    <source>
        <dbReference type="ARBA" id="ARBA00022801"/>
    </source>
</evidence>
<evidence type="ECO:0000313" key="15">
    <source>
        <dbReference type="RefSeq" id="XP_022313620.1"/>
    </source>
</evidence>
<dbReference type="FunFam" id="3.90.70.40:FF:000003">
    <property type="entry name" value="josephin-2 isoform X1"/>
    <property type="match status" value="1"/>
</dbReference>
<dbReference type="EC" id="3.4.19.12" evidence="3"/>
<dbReference type="PANTHER" id="PTHR13291:SF0">
    <property type="entry name" value="JOSEPHIN-LIKE PROTEIN"/>
    <property type="match status" value="1"/>
</dbReference>
<evidence type="ECO:0000313" key="17">
    <source>
        <dbReference type="RefSeq" id="XP_022316271.1"/>
    </source>
</evidence>
<keyword evidence="5" id="KW-0645">Protease</keyword>
<evidence type="ECO:0000256" key="10">
    <source>
        <dbReference type="ARBA" id="ARBA00077222"/>
    </source>
</evidence>
<feature type="domain" description="Josephin" evidence="13">
    <location>
        <begin position="16"/>
        <end position="194"/>
    </location>
</feature>
<name>A0A8B8CPE0_CRAVI</name>
<dbReference type="KEGG" id="cvn:111119969"/>
<comment type="function">
    <text evidence="8">Cleaves 'Lys-63'-linked poly-ubiquitin chains, and with lesser efficiency 'Lys-48'-linked poly-ubiquitin chains (in vitro). May act as a deubiquitinating enzyme.</text>
</comment>
<gene>
    <name evidence="16 17" type="primary">LOC111119969</name>
    <name evidence="15" type="synonym">LOC111118433</name>
</gene>
<dbReference type="SMART" id="SM01246">
    <property type="entry name" value="Josephin"/>
    <property type="match status" value="1"/>
</dbReference>
<comment type="catalytic activity">
    <reaction evidence="1">
        <text>Thiol-dependent hydrolysis of ester, thioester, amide, peptide and isopeptide bonds formed by the C-terminal Gly of ubiquitin (a 76-residue protein attached to proteins as an intracellular targeting signal).</text>
        <dbReference type="EC" id="3.4.19.12"/>
    </reaction>
</comment>
<dbReference type="Gene3D" id="3.90.70.40">
    <property type="match status" value="1"/>
</dbReference>
<evidence type="ECO:0000256" key="4">
    <source>
        <dbReference type="ARBA" id="ARBA00022490"/>
    </source>
</evidence>
<feature type="active site" evidence="11">
    <location>
        <position position="29"/>
    </location>
</feature>